<keyword evidence="3" id="KW-1185">Reference proteome</keyword>
<dbReference type="EMBL" id="JAOVQM010000007">
    <property type="protein sequence ID" value="MCV2232609.1"/>
    <property type="molecule type" value="Genomic_DNA"/>
</dbReference>
<sequence>MRKELRILFFGIVGSILVAGGTIAIAIGTLRDDYSYYPILVFFGGVMLIYAVFASLVDVPVTSKSQ</sequence>
<evidence type="ECO:0000256" key="1">
    <source>
        <dbReference type="SAM" id="Phobius"/>
    </source>
</evidence>
<dbReference type="RefSeq" id="WP_263608798.1">
    <property type="nucleotide sequence ID" value="NZ_JAOVQM010000007.1"/>
</dbReference>
<gene>
    <name evidence="2" type="ORF">N7548_07235</name>
</gene>
<feature type="transmembrane region" description="Helical" evidence="1">
    <location>
        <begin position="36"/>
        <end position="57"/>
    </location>
</feature>
<evidence type="ECO:0000313" key="3">
    <source>
        <dbReference type="Proteomes" id="UP001177160"/>
    </source>
</evidence>
<keyword evidence="1" id="KW-1133">Transmembrane helix</keyword>
<protein>
    <submittedName>
        <fullName evidence="2">Uncharacterized protein</fullName>
    </submittedName>
</protein>
<proteinExistence type="predicted"/>
<dbReference type="Proteomes" id="UP001177160">
    <property type="component" value="Unassembled WGS sequence"/>
</dbReference>
<keyword evidence="1" id="KW-0812">Transmembrane</keyword>
<reference evidence="2" key="1">
    <citation type="submission" date="2022-09" db="EMBL/GenBank/DDBJ databases">
        <title>Novel Mycoplasma species identified in domestic and wild animals.</title>
        <authorList>
            <person name="Volokhov D.V."/>
            <person name="Furtak V.A."/>
            <person name="Zagorodnyaya T.A."/>
        </authorList>
    </citation>
    <scope>NUCLEOTIDE SEQUENCE</scope>
    <source>
        <strain evidence="2">Oakley</strain>
    </source>
</reference>
<accession>A0ABT2Y796</accession>
<comment type="caution">
    <text evidence="2">The sequence shown here is derived from an EMBL/GenBank/DDBJ whole genome shotgun (WGS) entry which is preliminary data.</text>
</comment>
<keyword evidence="1" id="KW-0472">Membrane</keyword>
<organism evidence="2 3">
    <name type="scientific">Paracholeplasma manati</name>
    <dbReference type="NCBI Taxonomy" id="591373"/>
    <lineage>
        <taxon>Bacteria</taxon>
        <taxon>Bacillati</taxon>
        <taxon>Mycoplasmatota</taxon>
        <taxon>Mollicutes</taxon>
        <taxon>Acholeplasmatales</taxon>
        <taxon>Acholeplasmataceae</taxon>
        <taxon>Paracholeplasma</taxon>
    </lineage>
</organism>
<feature type="transmembrane region" description="Helical" evidence="1">
    <location>
        <begin position="7"/>
        <end position="30"/>
    </location>
</feature>
<evidence type="ECO:0000313" key="2">
    <source>
        <dbReference type="EMBL" id="MCV2232609.1"/>
    </source>
</evidence>
<name>A0ABT2Y796_9MOLU</name>